<dbReference type="EMBL" id="CM007903">
    <property type="protein sequence ID" value="OTF99094.1"/>
    <property type="molecule type" value="Genomic_DNA"/>
</dbReference>
<evidence type="ECO:0000313" key="1">
    <source>
        <dbReference type="EMBL" id="KAF5770193.1"/>
    </source>
</evidence>
<keyword evidence="3" id="KW-1185">Reference proteome</keyword>
<sequence>MMTLNDMTRSMRMVRPKSVLETAPLQIVPPIKPSCAPRLATIREERGEGFEDRTKVKYN</sequence>
<name>A0A251SJT3_HELAN</name>
<accession>A0A251SJT3</accession>
<protein>
    <submittedName>
        <fullName evidence="2">Uncharacterized protein</fullName>
    </submittedName>
</protein>
<dbReference type="InParanoid" id="A0A251SJT3"/>
<reference evidence="1" key="3">
    <citation type="submission" date="2020-06" db="EMBL/GenBank/DDBJ databases">
        <title>Helianthus annuus Genome sequencing and assembly Release 2.</title>
        <authorList>
            <person name="Gouzy J."/>
            <person name="Langlade N."/>
            <person name="Munos S."/>
        </authorList>
    </citation>
    <scope>NUCLEOTIDE SEQUENCE</scope>
    <source>
        <tissue evidence="1">Leaves</tissue>
    </source>
</reference>
<organism evidence="2 3">
    <name type="scientific">Helianthus annuus</name>
    <name type="common">Common sunflower</name>
    <dbReference type="NCBI Taxonomy" id="4232"/>
    <lineage>
        <taxon>Eukaryota</taxon>
        <taxon>Viridiplantae</taxon>
        <taxon>Streptophyta</taxon>
        <taxon>Embryophyta</taxon>
        <taxon>Tracheophyta</taxon>
        <taxon>Spermatophyta</taxon>
        <taxon>Magnoliopsida</taxon>
        <taxon>eudicotyledons</taxon>
        <taxon>Gunneridae</taxon>
        <taxon>Pentapetalae</taxon>
        <taxon>asterids</taxon>
        <taxon>campanulids</taxon>
        <taxon>Asterales</taxon>
        <taxon>Asteraceae</taxon>
        <taxon>Asteroideae</taxon>
        <taxon>Heliantheae alliance</taxon>
        <taxon>Heliantheae</taxon>
        <taxon>Helianthus</taxon>
    </lineage>
</organism>
<dbReference type="Proteomes" id="UP000215914">
    <property type="component" value="Chromosome 14"/>
</dbReference>
<reference evidence="1 3" key="1">
    <citation type="journal article" date="2017" name="Nature">
        <title>The sunflower genome provides insights into oil metabolism, flowering and Asterid evolution.</title>
        <authorList>
            <person name="Badouin H."/>
            <person name="Gouzy J."/>
            <person name="Grassa C.J."/>
            <person name="Murat F."/>
            <person name="Staton S.E."/>
            <person name="Cottret L."/>
            <person name="Lelandais-Briere C."/>
            <person name="Owens G.L."/>
            <person name="Carrere S."/>
            <person name="Mayjonade B."/>
            <person name="Legrand L."/>
            <person name="Gill N."/>
            <person name="Kane N.C."/>
            <person name="Bowers J.E."/>
            <person name="Hubner S."/>
            <person name="Bellec A."/>
            <person name="Berard A."/>
            <person name="Berges H."/>
            <person name="Blanchet N."/>
            <person name="Boniface M.C."/>
            <person name="Brunel D."/>
            <person name="Catrice O."/>
            <person name="Chaidir N."/>
            <person name="Claudel C."/>
            <person name="Donnadieu C."/>
            <person name="Faraut T."/>
            <person name="Fievet G."/>
            <person name="Helmstetter N."/>
            <person name="King M."/>
            <person name="Knapp S.J."/>
            <person name="Lai Z."/>
            <person name="Le Paslier M.C."/>
            <person name="Lippi Y."/>
            <person name="Lorenzon L."/>
            <person name="Mandel J.R."/>
            <person name="Marage G."/>
            <person name="Marchand G."/>
            <person name="Marquand E."/>
            <person name="Bret-Mestries E."/>
            <person name="Morien E."/>
            <person name="Nambeesan S."/>
            <person name="Nguyen T."/>
            <person name="Pegot-Espagnet P."/>
            <person name="Pouilly N."/>
            <person name="Raftis F."/>
            <person name="Sallet E."/>
            <person name="Schiex T."/>
            <person name="Thomas J."/>
            <person name="Vandecasteele C."/>
            <person name="Vares D."/>
            <person name="Vear F."/>
            <person name="Vautrin S."/>
            <person name="Crespi M."/>
            <person name="Mangin B."/>
            <person name="Burke J.M."/>
            <person name="Salse J."/>
            <person name="Munos S."/>
            <person name="Vincourt P."/>
            <person name="Rieseberg L.H."/>
            <person name="Langlade N.B."/>
        </authorList>
    </citation>
    <scope>NUCLEOTIDE SEQUENCE [LARGE SCALE GENOMIC DNA]</scope>
    <source>
        <strain evidence="3">cv. SF193</strain>
        <tissue evidence="1">Leaves</tissue>
    </source>
</reference>
<proteinExistence type="predicted"/>
<evidence type="ECO:0000313" key="3">
    <source>
        <dbReference type="Proteomes" id="UP000215914"/>
    </source>
</evidence>
<evidence type="ECO:0000313" key="2">
    <source>
        <dbReference type="EMBL" id="OTF99094.1"/>
    </source>
</evidence>
<gene>
    <name evidence="2" type="ORF">HannXRQ_Chr14g0452821</name>
    <name evidence="1" type="ORF">HanXRQr2_Chr14g0656751</name>
</gene>
<dbReference type="AlphaFoldDB" id="A0A251SJT3"/>
<reference evidence="2" key="2">
    <citation type="submission" date="2017-02" db="EMBL/GenBank/DDBJ databases">
        <title>Sunflower complete genome.</title>
        <authorList>
            <person name="Langlade N."/>
            <person name="Munos S."/>
        </authorList>
    </citation>
    <scope>NUCLEOTIDE SEQUENCE [LARGE SCALE GENOMIC DNA]</scope>
    <source>
        <tissue evidence="2">Leaves</tissue>
    </source>
</reference>
<dbReference type="Gramene" id="mRNA:HanXRQr2_Chr14g0656751">
    <property type="protein sequence ID" value="CDS:HanXRQr2_Chr14g0656751.1"/>
    <property type="gene ID" value="HanXRQr2_Chr14g0656751"/>
</dbReference>
<dbReference type="EMBL" id="MNCJ02000329">
    <property type="protein sequence ID" value="KAF5770193.1"/>
    <property type="molecule type" value="Genomic_DNA"/>
</dbReference>